<name>A0A2Z7CKX9_9LAMI</name>
<dbReference type="Proteomes" id="UP000250235">
    <property type="component" value="Unassembled WGS sequence"/>
</dbReference>
<keyword evidence="2" id="KW-1185">Reference proteome</keyword>
<evidence type="ECO:0000313" key="1">
    <source>
        <dbReference type="EMBL" id="KZV45234.1"/>
    </source>
</evidence>
<accession>A0A2Z7CKX9</accession>
<sequence>MQKAVKKEYAAICLWKFGAESPISPLLPLEKDPLEDLITTASAATRPDSHQAARTSSHQCTPARKLVRSVHQLTLGHETRLHTSCHQMCKLSTSTAFCCVVHSVLFSLCSCAHILASYLPFFCTAAALDI</sequence>
<proteinExistence type="predicted"/>
<dbReference type="EMBL" id="KQ996414">
    <property type="protein sequence ID" value="KZV45234.1"/>
    <property type="molecule type" value="Genomic_DNA"/>
</dbReference>
<gene>
    <name evidence="1" type="ORF">F511_10011</name>
</gene>
<reference evidence="1 2" key="1">
    <citation type="journal article" date="2015" name="Proc. Natl. Acad. Sci. U.S.A.">
        <title>The resurrection genome of Boea hygrometrica: A blueprint for survival of dehydration.</title>
        <authorList>
            <person name="Xiao L."/>
            <person name="Yang G."/>
            <person name="Zhang L."/>
            <person name="Yang X."/>
            <person name="Zhao S."/>
            <person name="Ji Z."/>
            <person name="Zhou Q."/>
            <person name="Hu M."/>
            <person name="Wang Y."/>
            <person name="Chen M."/>
            <person name="Xu Y."/>
            <person name="Jin H."/>
            <person name="Xiao X."/>
            <person name="Hu G."/>
            <person name="Bao F."/>
            <person name="Hu Y."/>
            <person name="Wan P."/>
            <person name="Li L."/>
            <person name="Deng X."/>
            <person name="Kuang T."/>
            <person name="Xiang C."/>
            <person name="Zhu J.K."/>
            <person name="Oliver M.J."/>
            <person name="He Y."/>
        </authorList>
    </citation>
    <scope>NUCLEOTIDE SEQUENCE [LARGE SCALE GENOMIC DNA]</scope>
    <source>
        <strain evidence="2">cv. XS01</strain>
    </source>
</reference>
<evidence type="ECO:0000313" key="2">
    <source>
        <dbReference type="Proteomes" id="UP000250235"/>
    </source>
</evidence>
<organism evidence="1 2">
    <name type="scientific">Dorcoceras hygrometricum</name>
    <dbReference type="NCBI Taxonomy" id="472368"/>
    <lineage>
        <taxon>Eukaryota</taxon>
        <taxon>Viridiplantae</taxon>
        <taxon>Streptophyta</taxon>
        <taxon>Embryophyta</taxon>
        <taxon>Tracheophyta</taxon>
        <taxon>Spermatophyta</taxon>
        <taxon>Magnoliopsida</taxon>
        <taxon>eudicotyledons</taxon>
        <taxon>Gunneridae</taxon>
        <taxon>Pentapetalae</taxon>
        <taxon>asterids</taxon>
        <taxon>lamiids</taxon>
        <taxon>Lamiales</taxon>
        <taxon>Gesneriaceae</taxon>
        <taxon>Didymocarpoideae</taxon>
        <taxon>Trichosporeae</taxon>
        <taxon>Loxocarpinae</taxon>
        <taxon>Dorcoceras</taxon>
    </lineage>
</organism>
<dbReference type="AlphaFoldDB" id="A0A2Z7CKX9"/>
<protein>
    <submittedName>
        <fullName evidence="1">Putative cytosolic oligopeptidase A</fullName>
    </submittedName>
</protein>